<evidence type="ECO:0000256" key="3">
    <source>
        <dbReference type="ARBA" id="ARBA00022512"/>
    </source>
</evidence>
<accession>A0A9P3UQJ4</accession>
<protein>
    <submittedName>
        <fullName evidence="10">Acetyltransferase (GNAT) domain containing protein</fullName>
    </submittedName>
</protein>
<feature type="compositionally biased region" description="Low complexity" evidence="8">
    <location>
        <begin position="359"/>
        <end position="374"/>
    </location>
</feature>
<dbReference type="GO" id="GO:0005199">
    <property type="term" value="F:structural constituent of cell wall"/>
    <property type="evidence" value="ECO:0007669"/>
    <property type="project" value="InterPro"/>
</dbReference>
<name>A0A9P3UQJ4_LYOSH</name>
<dbReference type="EMBL" id="BRPK01000009">
    <property type="protein sequence ID" value="GLB41322.1"/>
    <property type="molecule type" value="Genomic_DNA"/>
</dbReference>
<proteinExistence type="inferred from homology"/>
<dbReference type="SUPFAM" id="SSF55729">
    <property type="entry name" value="Acyl-CoA N-acyltransferases (Nat)"/>
    <property type="match status" value="1"/>
</dbReference>
<dbReference type="Pfam" id="PF01185">
    <property type="entry name" value="Hydrophobin"/>
    <property type="match status" value="1"/>
</dbReference>
<evidence type="ECO:0000256" key="4">
    <source>
        <dbReference type="ARBA" id="ARBA00022525"/>
    </source>
</evidence>
<evidence type="ECO:0000256" key="5">
    <source>
        <dbReference type="ARBA" id="ARBA00022679"/>
    </source>
</evidence>
<keyword evidence="9" id="KW-0732">Signal</keyword>
<evidence type="ECO:0000256" key="9">
    <source>
        <dbReference type="SAM" id="SignalP"/>
    </source>
</evidence>
<evidence type="ECO:0000313" key="10">
    <source>
        <dbReference type="EMBL" id="GLB41322.1"/>
    </source>
</evidence>
<dbReference type="InterPro" id="IPR001338">
    <property type="entry name" value="Class_I_Hydrophobin"/>
</dbReference>
<dbReference type="AlphaFoldDB" id="A0A9P3UQJ4"/>
<keyword evidence="11" id="KW-1185">Reference proteome</keyword>
<dbReference type="OrthoDB" id="5043642at2759"/>
<reference evidence="10" key="1">
    <citation type="submission" date="2022-07" db="EMBL/GenBank/DDBJ databases">
        <title>The genome of Lyophyllum shimeji provides insight into the initial evolution of ectomycorrhizal fungal genome.</title>
        <authorList>
            <person name="Kobayashi Y."/>
            <person name="Shibata T."/>
            <person name="Hirakawa H."/>
            <person name="Shigenobu S."/>
            <person name="Nishiyama T."/>
            <person name="Yamada A."/>
            <person name="Hasebe M."/>
            <person name="Kawaguchi M."/>
        </authorList>
    </citation>
    <scope>NUCLEOTIDE SEQUENCE</scope>
    <source>
        <strain evidence="10">AT787</strain>
    </source>
</reference>
<feature type="compositionally biased region" description="Acidic residues" evidence="8">
    <location>
        <begin position="298"/>
        <end position="329"/>
    </location>
</feature>
<evidence type="ECO:0000256" key="8">
    <source>
        <dbReference type="SAM" id="MobiDB-lite"/>
    </source>
</evidence>
<comment type="subcellular location">
    <subcellularLocation>
        <location evidence="1">Secreted</location>
        <location evidence="1">Cell wall</location>
    </subcellularLocation>
</comment>
<dbReference type="InterPro" id="IPR039135">
    <property type="entry name" value="NAT9-like"/>
</dbReference>
<keyword evidence="5" id="KW-0808">Transferase</keyword>
<keyword evidence="6" id="KW-1015">Disulfide bond</keyword>
<feature type="region of interest" description="Disordered" evidence="8">
    <location>
        <begin position="352"/>
        <end position="385"/>
    </location>
</feature>
<dbReference type="Proteomes" id="UP001063166">
    <property type="component" value="Unassembled WGS sequence"/>
</dbReference>
<feature type="region of interest" description="Disordered" evidence="8">
    <location>
        <begin position="290"/>
        <end position="332"/>
    </location>
</feature>
<keyword evidence="3" id="KW-0134">Cell wall</keyword>
<evidence type="ECO:0000256" key="2">
    <source>
        <dbReference type="ARBA" id="ARBA00010446"/>
    </source>
</evidence>
<keyword evidence="4" id="KW-0964">Secreted</keyword>
<feature type="signal peptide" evidence="9">
    <location>
        <begin position="1"/>
        <end position="20"/>
    </location>
</feature>
<dbReference type="PANTHER" id="PTHR13256:SF16">
    <property type="entry name" value="ALPHA_BETA-TUBULIN-N-ACETYLTRANSFERASE 9"/>
    <property type="match status" value="1"/>
</dbReference>
<organism evidence="10 11">
    <name type="scientific">Lyophyllum shimeji</name>
    <name type="common">Hon-shimeji</name>
    <name type="synonym">Tricholoma shimeji</name>
    <dbReference type="NCBI Taxonomy" id="47721"/>
    <lineage>
        <taxon>Eukaryota</taxon>
        <taxon>Fungi</taxon>
        <taxon>Dikarya</taxon>
        <taxon>Basidiomycota</taxon>
        <taxon>Agaricomycotina</taxon>
        <taxon>Agaricomycetes</taxon>
        <taxon>Agaricomycetidae</taxon>
        <taxon>Agaricales</taxon>
        <taxon>Tricholomatineae</taxon>
        <taxon>Lyophyllaceae</taxon>
        <taxon>Lyophyllum</taxon>
    </lineage>
</organism>
<feature type="chain" id="PRO_5040359675" evidence="9">
    <location>
        <begin position="21"/>
        <end position="436"/>
    </location>
</feature>
<evidence type="ECO:0000256" key="1">
    <source>
        <dbReference type="ARBA" id="ARBA00004191"/>
    </source>
</evidence>
<dbReference type="SMART" id="SM00075">
    <property type="entry name" value="HYDRO"/>
    <property type="match status" value="1"/>
</dbReference>
<keyword evidence="7" id="KW-0012">Acyltransferase</keyword>
<sequence length="436" mass="46764">MFSRLAIFAALASAFLAVTAHHAGTTTVTTTPKPTSTAPANQCNTGEMQCCNSVQSSDSDAVTALAASLGVVIQGVSVPVGITCTPINVLGIGAGGQCTAQTVCCSNNEFHGVIAIGCTPINLSSEVEQRQESTRNLLRVTISESATFPAVAATPTTTGATTNRVHVTEVPFNCAPVVNENTVLVGSKVVLVPYLPEHVPKYHSWMQDDELLRLTASERLSLEDEYQMQQRWRLDEDKLTFIILARESPSGKWLPMPKSTTNLSPTHPAIAALPMVGDVNMFLEGTIPGHDSLRVVDADEGEEEEKDDDDEDEEDEESQEDEDEDEDEEPAYRRKGLAREALQLMLSYATGAPSTSFCPGPSTSTRSPASSTISDPNPRSGKGLGVPPHALIARIGASNAASIRLFESLGFRITRRVEVFDQVDMRWGVPVPPGTL</sequence>
<gene>
    <name evidence="10" type="ORF">LshimejAT787_0905370</name>
</gene>
<dbReference type="PANTHER" id="PTHR13256">
    <property type="entry name" value="N-ACETYLTRANSFERASE 9"/>
    <property type="match status" value="1"/>
</dbReference>
<evidence type="ECO:0000313" key="11">
    <source>
        <dbReference type="Proteomes" id="UP001063166"/>
    </source>
</evidence>
<comment type="similarity">
    <text evidence="2">Belongs to the fungal hydrophobin family.</text>
</comment>
<comment type="caution">
    <text evidence="10">The sequence shown here is derived from an EMBL/GenBank/DDBJ whole genome shotgun (WGS) entry which is preliminary data.</text>
</comment>
<dbReference type="GO" id="GO:0009277">
    <property type="term" value="C:fungal-type cell wall"/>
    <property type="evidence" value="ECO:0007669"/>
    <property type="project" value="InterPro"/>
</dbReference>
<evidence type="ECO:0000256" key="6">
    <source>
        <dbReference type="ARBA" id="ARBA00023157"/>
    </source>
</evidence>
<dbReference type="GO" id="GO:0008080">
    <property type="term" value="F:N-acetyltransferase activity"/>
    <property type="evidence" value="ECO:0007669"/>
    <property type="project" value="InterPro"/>
</dbReference>
<dbReference type="InterPro" id="IPR016181">
    <property type="entry name" value="Acyl_CoA_acyltransferase"/>
</dbReference>
<dbReference type="CDD" id="cd23507">
    <property type="entry name" value="hydrophobin_I"/>
    <property type="match status" value="1"/>
</dbReference>
<evidence type="ECO:0000256" key="7">
    <source>
        <dbReference type="ARBA" id="ARBA00023315"/>
    </source>
</evidence>
<dbReference type="Gene3D" id="3.40.630.30">
    <property type="match status" value="2"/>
</dbReference>